<dbReference type="PIRSF" id="PIRSF004793">
    <property type="entry name" value="UCP004793"/>
    <property type="match status" value="1"/>
</dbReference>
<evidence type="ECO:0000256" key="4">
    <source>
        <dbReference type="ARBA" id="ARBA00022692"/>
    </source>
</evidence>
<dbReference type="STRING" id="1194090.SAMN05443144_1031"/>
<dbReference type="AlphaFoldDB" id="A0A1M4VPQ8"/>
<dbReference type="FunFam" id="3.40.1700.10:FF:000002">
    <property type="entry name" value="Diadenylate cyclase"/>
    <property type="match status" value="1"/>
</dbReference>
<proteinExistence type="inferred from homology"/>
<gene>
    <name evidence="10" type="primary">dacA</name>
    <name evidence="12" type="ORF">SAMN05443144_1031</name>
</gene>
<evidence type="ECO:0000256" key="2">
    <source>
        <dbReference type="ARBA" id="ARBA00022475"/>
    </source>
</evidence>
<evidence type="ECO:0000256" key="8">
    <source>
        <dbReference type="ARBA" id="ARBA00022989"/>
    </source>
</evidence>
<comment type="function">
    <text evidence="10">Catalyzes the condensation of 2 ATP molecules into cyclic di-AMP (c-di-AMP), a second messenger used to regulate differing processes in different bacteria.</text>
</comment>
<accession>A0A1M4VPQ8</accession>
<dbReference type="InterPro" id="IPR036888">
    <property type="entry name" value="DNA_integrity_DisA_N_sf"/>
</dbReference>
<reference evidence="12 13" key="1">
    <citation type="submission" date="2016-11" db="EMBL/GenBank/DDBJ databases">
        <authorList>
            <person name="Jaros S."/>
            <person name="Januszkiewicz K."/>
            <person name="Wedrychowicz H."/>
        </authorList>
    </citation>
    <scope>NUCLEOTIDE SEQUENCE [LARGE SCALE GENOMIC DNA]</scope>
    <source>
        <strain evidence="12 13">DSM 21986</strain>
    </source>
</reference>
<dbReference type="OrthoDB" id="9807385at2"/>
<dbReference type="PANTHER" id="PTHR34185:SF1">
    <property type="entry name" value="DIADENYLATE CYCLASE"/>
    <property type="match status" value="1"/>
</dbReference>
<evidence type="ECO:0000256" key="1">
    <source>
        <dbReference type="ARBA" id="ARBA00000877"/>
    </source>
</evidence>
<dbReference type="PANTHER" id="PTHR34185">
    <property type="entry name" value="DIADENYLATE CYCLASE"/>
    <property type="match status" value="1"/>
</dbReference>
<keyword evidence="5 10" id="KW-0548">Nucleotidyltransferase</keyword>
<feature type="domain" description="DAC" evidence="11">
    <location>
        <begin position="81"/>
        <end position="239"/>
    </location>
</feature>
<evidence type="ECO:0000256" key="3">
    <source>
        <dbReference type="ARBA" id="ARBA00022679"/>
    </source>
</evidence>
<keyword evidence="6 10" id="KW-0547">Nucleotide-binding</keyword>
<evidence type="ECO:0000256" key="9">
    <source>
        <dbReference type="ARBA" id="ARBA00023136"/>
    </source>
</evidence>
<feature type="transmembrane region" description="Helical" evidence="10">
    <location>
        <begin position="6"/>
        <end position="28"/>
    </location>
</feature>
<feature type="transmembrane region" description="Helical" evidence="10">
    <location>
        <begin position="35"/>
        <end position="57"/>
    </location>
</feature>
<dbReference type="GO" id="GO:0006171">
    <property type="term" value="P:cAMP biosynthetic process"/>
    <property type="evidence" value="ECO:0007669"/>
    <property type="project" value="InterPro"/>
</dbReference>
<organism evidence="12 13">
    <name type="scientific">Fodinibius roseus</name>
    <dbReference type="NCBI Taxonomy" id="1194090"/>
    <lineage>
        <taxon>Bacteria</taxon>
        <taxon>Pseudomonadati</taxon>
        <taxon>Balneolota</taxon>
        <taxon>Balneolia</taxon>
        <taxon>Balneolales</taxon>
        <taxon>Balneolaceae</taxon>
        <taxon>Fodinibius</taxon>
    </lineage>
</organism>
<comment type="subunit">
    <text evidence="10">Probably a homodimer.</text>
</comment>
<evidence type="ECO:0000256" key="10">
    <source>
        <dbReference type="HAMAP-Rule" id="MF_01499"/>
    </source>
</evidence>
<evidence type="ECO:0000256" key="6">
    <source>
        <dbReference type="ARBA" id="ARBA00022741"/>
    </source>
</evidence>
<dbReference type="EMBL" id="FQUS01000003">
    <property type="protein sequence ID" value="SHE70823.1"/>
    <property type="molecule type" value="Genomic_DNA"/>
</dbReference>
<comment type="similarity">
    <text evidence="10">Belongs to the adenylate cyclase family. DacA/CdaA subfamily.</text>
</comment>
<dbReference type="GO" id="GO:0005524">
    <property type="term" value="F:ATP binding"/>
    <property type="evidence" value="ECO:0007669"/>
    <property type="project" value="UniProtKB-UniRule"/>
</dbReference>
<dbReference type="Pfam" id="PF02457">
    <property type="entry name" value="DAC"/>
    <property type="match status" value="1"/>
</dbReference>
<dbReference type="PROSITE" id="PS51794">
    <property type="entry name" value="DAC"/>
    <property type="match status" value="1"/>
</dbReference>
<dbReference type="InterPro" id="IPR045585">
    <property type="entry name" value="CdaA_N"/>
</dbReference>
<keyword evidence="2 10" id="KW-1003">Cell membrane</keyword>
<evidence type="ECO:0000256" key="7">
    <source>
        <dbReference type="ARBA" id="ARBA00022840"/>
    </source>
</evidence>
<sequence length="272" mass="29951">MIPIGFLEFGLKDFIEVLIITMVLFYLYRWIRGTFAIQAAVGLVFIIIINAAVSALGLSTINFILRGILDVGVLAVFIIFQPEIRKLLYRLGQNTNLDRFFVRSNPDTVIDEVIDAVRSMSRSQTGALIVFARSSSLQDLVDVGIKLDARVNSELLQTIFKKSTPLHDGAVVIRNNRIVAASCYLPISQNQNISSVFGTRHRAAVGITETNNVFVVVVSEETGRISIAQNGSLTSGLTIQKLRSEMQEALGDQDIDKDNVAFSSAKSELNIN</sequence>
<dbReference type="SUPFAM" id="SSF143597">
    <property type="entry name" value="YojJ-like"/>
    <property type="match status" value="1"/>
</dbReference>
<evidence type="ECO:0000259" key="11">
    <source>
        <dbReference type="PROSITE" id="PS51794"/>
    </source>
</evidence>
<evidence type="ECO:0000313" key="13">
    <source>
        <dbReference type="Proteomes" id="UP000184041"/>
    </source>
</evidence>
<dbReference type="Gene3D" id="3.40.1700.10">
    <property type="entry name" value="DNA integrity scanning protein, DisA, N-terminal domain"/>
    <property type="match status" value="1"/>
</dbReference>
<name>A0A1M4VPQ8_9BACT</name>
<keyword evidence="3 10" id="KW-0808">Transferase</keyword>
<dbReference type="InterPro" id="IPR050338">
    <property type="entry name" value="DisA"/>
</dbReference>
<dbReference type="GO" id="GO:0106408">
    <property type="term" value="F:diadenylate cyclase activity"/>
    <property type="evidence" value="ECO:0007669"/>
    <property type="project" value="UniProtKB-EC"/>
</dbReference>
<protein>
    <recommendedName>
        <fullName evidence="10">Diadenylate cyclase</fullName>
        <shortName evidence="10">DAC</shortName>
        <ecNumber evidence="10">2.7.7.85</ecNumber>
    </recommendedName>
    <alternativeName>
        <fullName evidence="10">Cyclic-di-AMP synthase</fullName>
        <shortName evidence="10">c-di-AMP synthase</shortName>
    </alternativeName>
</protein>
<evidence type="ECO:0000313" key="12">
    <source>
        <dbReference type="EMBL" id="SHE70823.1"/>
    </source>
</evidence>
<keyword evidence="9 10" id="KW-0472">Membrane</keyword>
<dbReference type="RefSeq" id="WP_073059384.1">
    <property type="nucleotide sequence ID" value="NZ_FQUS01000003.1"/>
</dbReference>
<dbReference type="InterPro" id="IPR014046">
    <property type="entry name" value="C-di-AMP_synthase"/>
</dbReference>
<dbReference type="HAMAP" id="MF_01499">
    <property type="entry name" value="DacA"/>
    <property type="match status" value="1"/>
</dbReference>
<keyword evidence="8 10" id="KW-1133">Transmembrane helix</keyword>
<dbReference type="NCBIfam" id="TIGR00159">
    <property type="entry name" value="diadenylate cyclase CdaA"/>
    <property type="match status" value="1"/>
</dbReference>
<comment type="catalytic activity">
    <reaction evidence="1 10">
        <text>2 ATP = 3',3'-c-di-AMP + 2 diphosphate</text>
        <dbReference type="Rhea" id="RHEA:35655"/>
        <dbReference type="ChEBI" id="CHEBI:30616"/>
        <dbReference type="ChEBI" id="CHEBI:33019"/>
        <dbReference type="ChEBI" id="CHEBI:71500"/>
        <dbReference type="EC" id="2.7.7.85"/>
    </reaction>
</comment>
<dbReference type="GO" id="GO:0004016">
    <property type="term" value="F:adenylate cyclase activity"/>
    <property type="evidence" value="ECO:0007669"/>
    <property type="project" value="UniProtKB-UniRule"/>
</dbReference>
<keyword evidence="4 10" id="KW-0812">Transmembrane</keyword>
<dbReference type="InterPro" id="IPR034701">
    <property type="entry name" value="CdaA"/>
</dbReference>
<feature type="transmembrane region" description="Helical" evidence="10">
    <location>
        <begin position="63"/>
        <end position="80"/>
    </location>
</feature>
<keyword evidence="13" id="KW-1185">Reference proteome</keyword>
<dbReference type="Pfam" id="PF19293">
    <property type="entry name" value="CdaA_N"/>
    <property type="match status" value="1"/>
</dbReference>
<evidence type="ECO:0000256" key="5">
    <source>
        <dbReference type="ARBA" id="ARBA00022695"/>
    </source>
</evidence>
<dbReference type="EC" id="2.7.7.85" evidence="10"/>
<comment type="caution">
    <text evidence="10">Lacks conserved residue(s) required for the propagation of feature annotation.</text>
</comment>
<keyword evidence="7 10" id="KW-0067">ATP-binding</keyword>
<dbReference type="Proteomes" id="UP000184041">
    <property type="component" value="Unassembled WGS sequence"/>
</dbReference>
<dbReference type="InterPro" id="IPR003390">
    <property type="entry name" value="DNA_integrity_scan_DisA_N"/>
</dbReference>